<proteinExistence type="predicted"/>
<accession>A0A8R1V244</accession>
<gene>
    <name evidence="1" type="primary">WBGene00283195</name>
</gene>
<name>A0A2A6CFQ3_PRIPA</name>
<evidence type="ECO:0000313" key="2">
    <source>
        <dbReference type="Proteomes" id="UP000005239"/>
    </source>
</evidence>
<dbReference type="Proteomes" id="UP000005239">
    <property type="component" value="Unassembled WGS sequence"/>
</dbReference>
<reference evidence="1" key="2">
    <citation type="submission" date="2022-06" db="UniProtKB">
        <authorList>
            <consortium name="EnsemblMetazoa"/>
        </authorList>
    </citation>
    <scope>IDENTIFICATION</scope>
    <source>
        <strain evidence="1">PS312</strain>
    </source>
</reference>
<dbReference type="EnsemblMetazoa" id="PPA44826.1">
    <property type="protein sequence ID" value="PPA44826.1"/>
    <property type="gene ID" value="WBGene00283195"/>
</dbReference>
<dbReference type="AlphaFoldDB" id="A0A2A6CFQ3"/>
<keyword evidence="2" id="KW-1185">Reference proteome</keyword>
<protein>
    <submittedName>
        <fullName evidence="1">Uncharacterized protein</fullName>
    </submittedName>
</protein>
<evidence type="ECO:0000313" key="1">
    <source>
        <dbReference type="EnsemblMetazoa" id="PPA44826.1"/>
    </source>
</evidence>
<sequence>MDAKSTKTLVTESRKSWQIETELLLWATFLNGREKQAKRRQGNPISNPRWGFGRDRFRRSGSTSIYETWNPGNSVFIEEEKK</sequence>
<organism evidence="1 2">
    <name type="scientific">Pristionchus pacificus</name>
    <name type="common">Parasitic nematode worm</name>
    <dbReference type="NCBI Taxonomy" id="54126"/>
    <lineage>
        <taxon>Eukaryota</taxon>
        <taxon>Metazoa</taxon>
        <taxon>Ecdysozoa</taxon>
        <taxon>Nematoda</taxon>
        <taxon>Chromadorea</taxon>
        <taxon>Rhabditida</taxon>
        <taxon>Rhabditina</taxon>
        <taxon>Diplogasteromorpha</taxon>
        <taxon>Diplogasteroidea</taxon>
        <taxon>Neodiplogasteridae</taxon>
        <taxon>Pristionchus</taxon>
    </lineage>
</organism>
<accession>A0A2A6CFQ3</accession>
<reference evidence="2" key="1">
    <citation type="journal article" date="2008" name="Nat. Genet.">
        <title>The Pristionchus pacificus genome provides a unique perspective on nematode lifestyle and parasitism.</title>
        <authorList>
            <person name="Dieterich C."/>
            <person name="Clifton S.W."/>
            <person name="Schuster L.N."/>
            <person name="Chinwalla A."/>
            <person name="Delehaunty K."/>
            <person name="Dinkelacker I."/>
            <person name="Fulton L."/>
            <person name="Fulton R."/>
            <person name="Godfrey J."/>
            <person name="Minx P."/>
            <person name="Mitreva M."/>
            <person name="Roeseler W."/>
            <person name="Tian H."/>
            <person name="Witte H."/>
            <person name="Yang S.P."/>
            <person name="Wilson R.K."/>
            <person name="Sommer R.J."/>
        </authorList>
    </citation>
    <scope>NUCLEOTIDE SEQUENCE [LARGE SCALE GENOMIC DNA]</scope>
    <source>
        <strain evidence="2">PS312</strain>
    </source>
</reference>